<evidence type="ECO:0000259" key="9">
    <source>
        <dbReference type="Pfam" id="PF06144"/>
    </source>
</evidence>
<dbReference type="PANTHER" id="PTHR34388:SF1">
    <property type="entry name" value="DNA POLYMERASE III SUBUNIT DELTA"/>
    <property type="match status" value="1"/>
</dbReference>
<dbReference type="CDD" id="cd18138">
    <property type="entry name" value="HLD_clamp_pol_III_delta"/>
    <property type="match status" value="1"/>
</dbReference>
<dbReference type="GO" id="GO:0003887">
    <property type="term" value="F:DNA-directed DNA polymerase activity"/>
    <property type="evidence" value="ECO:0007669"/>
    <property type="project" value="UniProtKB-KW"/>
</dbReference>
<dbReference type="AlphaFoldDB" id="A0A8X8IAI0"/>
<accession>A0A8X8IAI0</accession>
<comment type="caution">
    <text evidence="10">The sequence shown here is derived from an EMBL/GenBank/DDBJ whole genome shotgun (WGS) entry which is preliminary data.</text>
</comment>
<keyword evidence="3" id="KW-0808">Transferase</keyword>
<evidence type="ECO:0000256" key="4">
    <source>
        <dbReference type="ARBA" id="ARBA00022695"/>
    </source>
</evidence>
<dbReference type="RefSeq" id="WP_092722635.1">
    <property type="nucleotide sequence ID" value="NZ_FNNO01000003.1"/>
</dbReference>
<dbReference type="SUPFAM" id="SSF52540">
    <property type="entry name" value="P-loop containing nucleoside triphosphate hydrolases"/>
    <property type="match status" value="1"/>
</dbReference>
<evidence type="ECO:0000256" key="7">
    <source>
        <dbReference type="ARBA" id="ARBA00034754"/>
    </source>
</evidence>
<comment type="similarity">
    <text evidence="7">Belongs to the DNA polymerase HolA subunit family.</text>
</comment>
<evidence type="ECO:0000313" key="11">
    <source>
        <dbReference type="Proteomes" id="UP000198711"/>
    </source>
</evidence>
<protein>
    <recommendedName>
        <fullName evidence="2">DNA polymerase III subunit delta</fullName>
        <ecNumber evidence="1">2.7.7.7</ecNumber>
    </recommendedName>
</protein>
<evidence type="ECO:0000256" key="2">
    <source>
        <dbReference type="ARBA" id="ARBA00017703"/>
    </source>
</evidence>
<feature type="domain" description="DNA polymerase III delta N-terminal" evidence="9">
    <location>
        <begin position="19"/>
        <end position="133"/>
    </location>
</feature>
<dbReference type="EC" id="2.7.7.7" evidence="1"/>
<sequence>MSAEKIITEWKKGSFKPVYWLEGEEPFFIDQVVDYAEKHLLNESETGFNLTVFYGKDADWPSVVNACRRYPMFAERQVVILKEAQQMRDIEKLEAYVDNPQPSTVFVVSYKDKKVDGRSKLAKVLKQKGEMLTTKKIYDSQLPEWAGQVVKQHGLSITQKALSLLVDHIGNDLSRIQNEIEKLAVNLNARKNITEDDIENYIGVSKEFNVFELQDAVARKDLPKAIRIVQYFEANPKAAPIQLVLPALYNFFSKLYMLYGIPNPDEKSAALALGVNPYFVKDYLAASRKYDYQGVERLLLLLHQYNLRSIGVNDGGTSDAGLLKEMLVKAMA</sequence>
<keyword evidence="6" id="KW-0239">DNA-directed DNA polymerase</keyword>
<dbReference type="Gene3D" id="1.20.272.10">
    <property type="match status" value="1"/>
</dbReference>
<evidence type="ECO:0000256" key="3">
    <source>
        <dbReference type="ARBA" id="ARBA00022679"/>
    </source>
</evidence>
<evidence type="ECO:0000256" key="8">
    <source>
        <dbReference type="ARBA" id="ARBA00049244"/>
    </source>
</evidence>
<evidence type="ECO:0000256" key="6">
    <source>
        <dbReference type="ARBA" id="ARBA00022932"/>
    </source>
</evidence>
<dbReference type="InterPro" id="IPR008921">
    <property type="entry name" value="DNA_pol3_clamp-load_cplx_C"/>
</dbReference>
<evidence type="ECO:0000256" key="5">
    <source>
        <dbReference type="ARBA" id="ARBA00022705"/>
    </source>
</evidence>
<keyword evidence="11" id="KW-1185">Reference proteome</keyword>
<dbReference type="SUPFAM" id="SSF48019">
    <property type="entry name" value="post-AAA+ oligomerization domain-like"/>
    <property type="match status" value="1"/>
</dbReference>
<organism evidence="10 11">
    <name type="scientific">Hydrobacter penzbergensis</name>
    <dbReference type="NCBI Taxonomy" id="1235997"/>
    <lineage>
        <taxon>Bacteria</taxon>
        <taxon>Pseudomonadati</taxon>
        <taxon>Bacteroidota</taxon>
        <taxon>Chitinophagia</taxon>
        <taxon>Chitinophagales</taxon>
        <taxon>Chitinophagaceae</taxon>
        <taxon>Hydrobacter</taxon>
    </lineage>
</organism>
<dbReference type="GO" id="GO:0006261">
    <property type="term" value="P:DNA-templated DNA replication"/>
    <property type="evidence" value="ECO:0007669"/>
    <property type="project" value="TreeGrafter"/>
</dbReference>
<proteinExistence type="inferred from homology"/>
<dbReference type="GO" id="GO:0003677">
    <property type="term" value="F:DNA binding"/>
    <property type="evidence" value="ECO:0007669"/>
    <property type="project" value="InterPro"/>
</dbReference>
<dbReference type="Gene3D" id="1.10.8.60">
    <property type="match status" value="1"/>
</dbReference>
<dbReference type="Gene3D" id="3.40.50.300">
    <property type="entry name" value="P-loop containing nucleotide triphosphate hydrolases"/>
    <property type="match status" value="1"/>
</dbReference>
<reference evidence="10 11" key="1">
    <citation type="submission" date="2016-10" db="EMBL/GenBank/DDBJ databases">
        <authorList>
            <person name="Varghese N."/>
            <person name="Submissions S."/>
        </authorList>
    </citation>
    <scope>NUCLEOTIDE SEQUENCE [LARGE SCALE GENOMIC DNA]</scope>
    <source>
        <strain evidence="10 11">DSM 25353</strain>
    </source>
</reference>
<dbReference type="EMBL" id="FNNO01000003">
    <property type="protein sequence ID" value="SDW48956.1"/>
    <property type="molecule type" value="Genomic_DNA"/>
</dbReference>
<comment type="catalytic activity">
    <reaction evidence="8">
        <text>DNA(n) + a 2'-deoxyribonucleoside 5'-triphosphate = DNA(n+1) + diphosphate</text>
        <dbReference type="Rhea" id="RHEA:22508"/>
        <dbReference type="Rhea" id="RHEA-COMP:17339"/>
        <dbReference type="Rhea" id="RHEA-COMP:17340"/>
        <dbReference type="ChEBI" id="CHEBI:33019"/>
        <dbReference type="ChEBI" id="CHEBI:61560"/>
        <dbReference type="ChEBI" id="CHEBI:173112"/>
        <dbReference type="EC" id="2.7.7.7"/>
    </reaction>
</comment>
<dbReference type="InterPro" id="IPR027417">
    <property type="entry name" value="P-loop_NTPase"/>
</dbReference>
<dbReference type="GO" id="GO:0009360">
    <property type="term" value="C:DNA polymerase III complex"/>
    <property type="evidence" value="ECO:0007669"/>
    <property type="project" value="InterPro"/>
</dbReference>
<dbReference type="Pfam" id="PF06144">
    <property type="entry name" value="DNA_pol3_delta"/>
    <property type="match status" value="1"/>
</dbReference>
<dbReference type="Proteomes" id="UP000198711">
    <property type="component" value="Unassembled WGS sequence"/>
</dbReference>
<dbReference type="NCBIfam" id="TIGR01128">
    <property type="entry name" value="holA"/>
    <property type="match status" value="1"/>
</dbReference>
<dbReference type="InterPro" id="IPR010372">
    <property type="entry name" value="DNA_pol3_delta_N"/>
</dbReference>
<dbReference type="PANTHER" id="PTHR34388">
    <property type="entry name" value="DNA POLYMERASE III SUBUNIT DELTA"/>
    <property type="match status" value="1"/>
</dbReference>
<dbReference type="InterPro" id="IPR005790">
    <property type="entry name" value="DNA_polIII_delta"/>
</dbReference>
<keyword evidence="5" id="KW-0235">DNA replication</keyword>
<evidence type="ECO:0000256" key="1">
    <source>
        <dbReference type="ARBA" id="ARBA00012417"/>
    </source>
</evidence>
<name>A0A8X8IAI0_9BACT</name>
<gene>
    <name evidence="10" type="ORF">SAMN05444410_103102</name>
</gene>
<keyword evidence="4" id="KW-0548">Nucleotidyltransferase</keyword>
<evidence type="ECO:0000313" key="10">
    <source>
        <dbReference type="EMBL" id="SDW48956.1"/>
    </source>
</evidence>